<dbReference type="Proteomes" id="UP000541558">
    <property type="component" value="Unassembled WGS sequence"/>
</dbReference>
<proteinExistence type="predicted"/>
<comment type="caution">
    <text evidence="1">The sequence shown here is derived from an EMBL/GenBank/DDBJ whole genome shotgun (WGS) entry which is preliminary data.</text>
</comment>
<keyword evidence="2" id="KW-1185">Reference proteome</keyword>
<name>A0A8H5BXL2_9AGAR</name>
<dbReference type="EMBL" id="JAACJK010000114">
    <property type="protein sequence ID" value="KAF5331427.1"/>
    <property type="molecule type" value="Genomic_DNA"/>
</dbReference>
<evidence type="ECO:0000313" key="2">
    <source>
        <dbReference type="Proteomes" id="UP000541558"/>
    </source>
</evidence>
<evidence type="ECO:0000313" key="1">
    <source>
        <dbReference type="EMBL" id="KAF5331427.1"/>
    </source>
</evidence>
<gene>
    <name evidence="1" type="ORF">D9611_011880</name>
</gene>
<dbReference type="AlphaFoldDB" id="A0A8H5BXL2"/>
<organism evidence="1 2">
    <name type="scientific">Ephemerocybe angulata</name>
    <dbReference type="NCBI Taxonomy" id="980116"/>
    <lineage>
        <taxon>Eukaryota</taxon>
        <taxon>Fungi</taxon>
        <taxon>Dikarya</taxon>
        <taxon>Basidiomycota</taxon>
        <taxon>Agaricomycotina</taxon>
        <taxon>Agaricomycetes</taxon>
        <taxon>Agaricomycetidae</taxon>
        <taxon>Agaricales</taxon>
        <taxon>Agaricineae</taxon>
        <taxon>Psathyrellaceae</taxon>
        <taxon>Ephemerocybe</taxon>
    </lineage>
</organism>
<reference evidence="1 2" key="1">
    <citation type="journal article" date="2020" name="ISME J.">
        <title>Uncovering the hidden diversity of litter-decomposition mechanisms in mushroom-forming fungi.</title>
        <authorList>
            <person name="Floudas D."/>
            <person name="Bentzer J."/>
            <person name="Ahren D."/>
            <person name="Johansson T."/>
            <person name="Persson P."/>
            <person name="Tunlid A."/>
        </authorList>
    </citation>
    <scope>NUCLEOTIDE SEQUENCE [LARGE SCALE GENOMIC DNA]</scope>
    <source>
        <strain evidence="1 2">CBS 175.51</strain>
    </source>
</reference>
<protein>
    <submittedName>
        <fullName evidence="1">Uncharacterized protein</fullName>
    </submittedName>
</protein>
<accession>A0A8H5BXL2</accession>
<sequence>MSMKPRDYVVPVARKRPGKPWDEGSPCWYLDLASPPASSQEPVEEELDMVDFTNAYTEWQPRILHCIDGAEEDPEKTWIVYNVFAKMKIYTQDGKTGMAQVVSTFKPNKSTPRVYGFRRHPPDPPATLAPVNPFDDAMPCNSTKASASGLGLGLGTHRFNVR</sequence>